<accession>A0A2S1LYC8</accession>
<feature type="coiled-coil region" evidence="1">
    <location>
        <begin position="109"/>
        <end position="136"/>
    </location>
</feature>
<name>A0A2S1LYC8_9SPIR</name>
<keyword evidence="1" id="KW-0175">Coiled coil</keyword>
<dbReference type="RefSeq" id="WP_108729707.1">
    <property type="nucleotide sequence ID" value="NZ_CP025786.1"/>
</dbReference>
<organism evidence="2 3">
    <name type="scientific">Candidatus Borreliella tachyglossi</name>
    <dbReference type="NCBI Taxonomy" id="1964448"/>
    <lineage>
        <taxon>Bacteria</taxon>
        <taxon>Pseudomonadati</taxon>
        <taxon>Spirochaetota</taxon>
        <taxon>Spirochaetia</taxon>
        <taxon>Spirochaetales</taxon>
        <taxon>Borreliaceae</taxon>
        <taxon>Borreliella</taxon>
    </lineage>
</organism>
<sequence>MNTKSIKGKTNRYRYNLIILVSTLNFMNLKLNKYTQQNILYFLNGNLKRNNQNPVKIKTLQNYLYALEKKFQITLNYCKHLGEKCGSEVYYTLQYPKRECHFKINSHFKDIEQNKIKQFKERIKTYEQANGSLKWECINNYNNKEEGKTENQEEEILIKYIGKCKFKTTLPFFLLNLRISKELKIEHTKDLKKCERIINKLEEEDLKLLQEEVRQNGNTKGCIMEFLKSKGYLNREYKGKQETKRKKLKSILESTKAELEEKYSKEHLSMEIDKIYETYKEKPHFIIEQDKYRDLEKMIDKIKIKIPTCNKQESKIDDVKNNIFSILLEQLRHKVDDSVLIPALKKLINNKSELKYSKVFDNTYYYELLEMVE</sequence>
<gene>
    <name evidence="2" type="ORF">CR532_04770</name>
</gene>
<proteinExistence type="predicted"/>
<dbReference type="AlphaFoldDB" id="A0A2S1LYC8"/>
<feature type="coiled-coil region" evidence="1">
    <location>
        <begin position="184"/>
        <end position="211"/>
    </location>
</feature>
<dbReference type="Pfam" id="PF02414">
    <property type="entry name" value="Borrelia_orfA"/>
    <property type="match status" value="1"/>
</dbReference>
<evidence type="ECO:0000313" key="3">
    <source>
        <dbReference type="Proteomes" id="UP000244655"/>
    </source>
</evidence>
<evidence type="ECO:0000313" key="2">
    <source>
        <dbReference type="EMBL" id="AWG43313.1"/>
    </source>
</evidence>
<keyword evidence="3" id="KW-1185">Reference proteome</keyword>
<geneLocation type="plasmid" evidence="2 3">
    <name>pl78</name>
</geneLocation>
<reference evidence="2 3" key="1">
    <citation type="submission" date="2018-01" db="EMBL/GenBank/DDBJ databases">
        <title>Genome sequence of Borrelia tachyglossi.</title>
        <authorList>
            <person name="Gofton A.W."/>
        </authorList>
    </citation>
    <scope>NUCLEOTIDE SEQUENCE [LARGE SCALE GENOMIC DNA]</scope>
    <source>
        <strain evidence="2 3">Bc-F10-1268</strain>
        <plasmid evidence="2 3">pl78</plasmid>
    </source>
</reference>
<dbReference type="InterPro" id="IPR003459">
    <property type="entry name" value="Borrelia_plasmid_OrfA"/>
</dbReference>
<dbReference type="OrthoDB" id="350342at2"/>
<keyword evidence="2" id="KW-0614">Plasmid</keyword>
<protein>
    <submittedName>
        <fullName evidence="2">Peptide transporter</fullName>
    </submittedName>
</protein>
<evidence type="ECO:0000256" key="1">
    <source>
        <dbReference type="SAM" id="Coils"/>
    </source>
</evidence>
<dbReference type="EMBL" id="CP025786">
    <property type="protein sequence ID" value="AWG43313.1"/>
    <property type="molecule type" value="Genomic_DNA"/>
</dbReference>
<dbReference type="Proteomes" id="UP000244655">
    <property type="component" value="Plasmid pl78"/>
</dbReference>